<dbReference type="Gene3D" id="3.40.50.1110">
    <property type="entry name" value="SGNH hydrolase"/>
    <property type="match status" value="1"/>
</dbReference>
<feature type="transmembrane region" description="Helical" evidence="10">
    <location>
        <begin position="369"/>
        <end position="389"/>
    </location>
</feature>
<evidence type="ECO:0000256" key="2">
    <source>
        <dbReference type="ARBA" id="ARBA00007400"/>
    </source>
</evidence>
<feature type="transmembrane region" description="Helical" evidence="10">
    <location>
        <begin position="298"/>
        <end position="315"/>
    </location>
</feature>
<evidence type="ECO:0000256" key="3">
    <source>
        <dbReference type="ARBA" id="ARBA00022475"/>
    </source>
</evidence>
<evidence type="ECO:0000259" key="11">
    <source>
        <dbReference type="Pfam" id="PF01757"/>
    </source>
</evidence>
<evidence type="ECO:0000256" key="6">
    <source>
        <dbReference type="ARBA" id="ARBA00022989"/>
    </source>
</evidence>
<evidence type="ECO:0000313" key="13">
    <source>
        <dbReference type="Proteomes" id="UP001157114"/>
    </source>
</evidence>
<feature type="transmembrane region" description="Helical" evidence="10">
    <location>
        <begin position="327"/>
        <end position="348"/>
    </location>
</feature>
<evidence type="ECO:0000256" key="5">
    <source>
        <dbReference type="ARBA" id="ARBA00022692"/>
    </source>
</evidence>
<keyword evidence="4" id="KW-0808">Transferase</keyword>
<dbReference type="InterPro" id="IPR050879">
    <property type="entry name" value="Acyltransferase_3"/>
</dbReference>
<feature type="region of interest" description="Disordered" evidence="9">
    <location>
        <begin position="405"/>
        <end position="523"/>
    </location>
</feature>
<evidence type="ECO:0000256" key="8">
    <source>
        <dbReference type="ARBA" id="ARBA00023315"/>
    </source>
</evidence>
<feature type="domain" description="Acyltransferase 3" evidence="11">
    <location>
        <begin position="13"/>
        <end position="343"/>
    </location>
</feature>
<feature type="transmembrane region" description="Helical" evidence="10">
    <location>
        <begin position="169"/>
        <end position="191"/>
    </location>
</feature>
<feature type="transmembrane region" description="Helical" evidence="10">
    <location>
        <begin position="37"/>
        <end position="60"/>
    </location>
</feature>
<keyword evidence="5 10" id="KW-0812">Transmembrane</keyword>
<dbReference type="InterPro" id="IPR002656">
    <property type="entry name" value="Acyl_transf_3_dom"/>
</dbReference>
<sequence>MEDNMNSKKRYMPGIDGLRALSVLAVIAYHLNMKWAQGGLIGVAIFFVISGYLITDQILIQKQRHGKLDLKNFWIRRARRLLPAMFCMLLFVTIWLLFIDPNRLIHLQGDYLSSLLYVNNWWLIFHQVSYFESFGPPSPIGHLWSLSIEEQFYLIWPLLLLLTFKRGKLFLWILCAAVVSALAMAFLYTPGSDPSRVYYGTDTRMFGLLIGAALAVVWPSHKLQDSVSKASRFSMDLAGGAGLLLLLWMMYRMNEYDTSLYRGGFFGLSVVTAIVIAVLAHPASFLGKVLGTRPLRFIGVRSYSLYIWHYPVIIMTNPVNQASKPGLLLIGVQIAASFVLAALSYKFVEEPLRRGSFRSILQTMRSVRWLGVQPLAFLLIIPILLTPSVNGGYLLKAKPAPVPVVSQNEKPDDDIQPISPTPSGSPEDDQKVVNADQDPATPDVKVEKDQTTPTPSDEPEKTKEPSETKKPESTPDPTKEPETTEQPPGDKSDATNEQPDKGTSNDENKPDETKPPVGNLSGKGITVIGDSVILDAAPFLEKNLPGIVVDGKVGRQLRQAQEVIDQMKADHTIGHTVIIELGTNGAFTSKQLKVLIQSLDQADHIYLVNTRVPRNWQDTVNKMLPEVAKEFDNVTIVDWYSASEGKDEFFSKDGVHLKRDGAEFYAAMLMDAIGKRP</sequence>
<feature type="transmembrane region" description="Helical" evidence="10">
    <location>
        <begin position="203"/>
        <end position="221"/>
    </location>
</feature>
<evidence type="ECO:0000256" key="7">
    <source>
        <dbReference type="ARBA" id="ARBA00023136"/>
    </source>
</evidence>
<dbReference type="Pfam" id="PF01757">
    <property type="entry name" value="Acyl_transf_3"/>
    <property type="match status" value="1"/>
</dbReference>
<evidence type="ECO:0000256" key="1">
    <source>
        <dbReference type="ARBA" id="ARBA00004651"/>
    </source>
</evidence>
<dbReference type="RefSeq" id="WP_284238684.1">
    <property type="nucleotide sequence ID" value="NZ_BSSQ01000010.1"/>
</dbReference>
<dbReference type="PANTHER" id="PTHR23028:SF53">
    <property type="entry name" value="ACYL_TRANSF_3 DOMAIN-CONTAINING PROTEIN"/>
    <property type="match status" value="1"/>
</dbReference>
<keyword evidence="3" id="KW-1003">Cell membrane</keyword>
<dbReference type="PANTHER" id="PTHR23028">
    <property type="entry name" value="ACETYLTRANSFERASE"/>
    <property type="match status" value="1"/>
</dbReference>
<accession>A0ABQ6GEA6</accession>
<comment type="caution">
    <text evidence="12">The sequence shown here is derived from an EMBL/GenBank/DDBJ whole genome shotgun (WGS) entry which is preliminary data.</text>
</comment>
<evidence type="ECO:0000256" key="9">
    <source>
        <dbReference type="SAM" id="MobiDB-lite"/>
    </source>
</evidence>
<dbReference type="CDD" id="cd01840">
    <property type="entry name" value="SGNH_hydrolase_yrhL_like"/>
    <property type="match status" value="1"/>
</dbReference>
<dbReference type="SUPFAM" id="SSF52266">
    <property type="entry name" value="SGNH hydrolase"/>
    <property type="match status" value="1"/>
</dbReference>
<feature type="compositionally biased region" description="Basic and acidic residues" evidence="9">
    <location>
        <begin position="458"/>
        <end position="514"/>
    </location>
</feature>
<name>A0ABQ6GEA6_9BACL</name>
<feature type="transmembrane region" description="Helical" evidence="10">
    <location>
        <begin position="81"/>
        <end position="99"/>
    </location>
</feature>
<dbReference type="Proteomes" id="UP001157114">
    <property type="component" value="Unassembled WGS sequence"/>
</dbReference>
<protein>
    <submittedName>
        <fullName evidence="12">Acyltransferase</fullName>
    </submittedName>
</protein>
<keyword evidence="7 10" id="KW-0472">Membrane</keyword>
<reference evidence="12 13" key="1">
    <citation type="submission" date="2023-03" db="EMBL/GenBank/DDBJ databases">
        <title>Draft genome sequence of the bacteria which degrade cell wall of Tricholomamatutake.</title>
        <authorList>
            <person name="Konishi Y."/>
            <person name="Fukuta Y."/>
            <person name="Shirasaka N."/>
        </authorList>
    </citation>
    <scope>NUCLEOTIDE SEQUENCE [LARGE SCALE GENOMIC DNA]</scope>
    <source>
        <strain evidence="13">mu1</strain>
    </source>
</reference>
<gene>
    <name evidence="12" type="ORF">MU1_22710</name>
</gene>
<organism evidence="12 13">
    <name type="scientific">Paenibacillus glycanilyticus</name>
    <dbReference type="NCBI Taxonomy" id="126569"/>
    <lineage>
        <taxon>Bacteria</taxon>
        <taxon>Bacillati</taxon>
        <taxon>Bacillota</taxon>
        <taxon>Bacilli</taxon>
        <taxon>Bacillales</taxon>
        <taxon>Paenibacillaceae</taxon>
        <taxon>Paenibacillus</taxon>
    </lineage>
</organism>
<evidence type="ECO:0000313" key="12">
    <source>
        <dbReference type="EMBL" id="GLX67926.1"/>
    </source>
</evidence>
<evidence type="ECO:0000256" key="4">
    <source>
        <dbReference type="ARBA" id="ARBA00022679"/>
    </source>
</evidence>
<keyword evidence="6 10" id="KW-1133">Transmembrane helix</keyword>
<dbReference type="EMBL" id="BSSQ01000010">
    <property type="protein sequence ID" value="GLX67926.1"/>
    <property type="molecule type" value="Genomic_DNA"/>
</dbReference>
<comment type="subcellular location">
    <subcellularLocation>
        <location evidence="1">Cell membrane</location>
        <topology evidence="1">Multi-pass membrane protein</topology>
    </subcellularLocation>
</comment>
<dbReference type="GO" id="GO:0016746">
    <property type="term" value="F:acyltransferase activity"/>
    <property type="evidence" value="ECO:0007669"/>
    <property type="project" value="UniProtKB-KW"/>
</dbReference>
<feature type="transmembrane region" description="Helical" evidence="10">
    <location>
        <begin position="143"/>
        <end position="162"/>
    </location>
</feature>
<dbReference type="InterPro" id="IPR036514">
    <property type="entry name" value="SGNH_hydro_sf"/>
</dbReference>
<keyword evidence="8 12" id="KW-0012">Acyltransferase</keyword>
<feature type="transmembrane region" description="Helical" evidence="10">
    <location>
        <begin position="263"/>
        <end position="286"/>
    </location>
</feature>
<proteinExistence type="inferred from homology"/>
<comment type="similarity">
    <text evidence="2">Belongs to the acyltransferase 3 family.</text>
</comment>
<evidence type="ECO:0000256" key="10">
    <source>
        <dbReference type="SAM" id="Phobius"/>
    </source>
</evidence>
<feature type="transmembrane region" description="Helical" evidence="10">
    <location>
        <begin position="233"/>
        <end position="251"/>
    </location>
</feature>
<keyword evidence="13" id="KW-1185">Reference proteome</keyword>